<name>A0ABW4HUF6_9BACI</name>
<gene>
    <name evidence="12" type="ORF">ACFSBH_13760</name>
</gene>
<keyword evidence="13" id="KW-1185">Reference proteome</keyword>
<dbReference type="InterPro" id="IPR003602">
    <property type="entry name" value="Topo_IA_DNA-bd_dom"/>
</dbReference>
<dbReference type="SMART" id="SM00493">
    <property type="entry name" value="TOPRIM"/>
    <property type="match status" value="1"/>
</dbReference>
<proteinExistence type="inferred from homology"/>
<dbReference type="InterPro" id="IPR013824">
    <property type="entry name" value="Topo_IA_cen_sub1"/>
</dbReference>
<dbReference type="InterPro" id="IPR013497">
    <property type="entry name" value="Topo_IA_cen"/>
</dbReference>
<dbReference type="InterPro" id="IPR023405">
    <property type="entry name" value="Topo_IA_core_domain"/>
</dbReference>
<evidence type="ECO:0000259" key="11">
    <source>
        <dbReference type="PROSITE" id="PS52039"/>
    </source>
</evidence>
<comment type="caution">
    <text evidence="12">The sequence shown here is derived from an EMBL/GenBank/DDBJ whole genome shotgun (WGS) entry which is preliminary data.</text>
</comment>
<dbReference type="InterPro" id="IPR006171">
    <property type="entry name" value="TOPRIM_dom"/>
</dbReference>
<dbReference type="Gene3D" id="1.10.290.10">
    <property type="entry name" value="Topoisomerase I, domain 4"/>
    <property type="match status" value="1"/>
</dbReference>
<organism evidence="12 13">
    <name type="scientific">Oceanobacillus luteolus</name>
    <dbReference type="NCBI Taxonomy" id="1274358"/>
    <lineage>
        <taxon>Bacteria</taxon>
        <taxon>Bacillati</taxon>
        <taxon>Bacillota</taxon>
        <taxon>Bacilli</taxon>
        <taxon>Bacillales</taxon>
        <taxon>Bacillaceae</taxon>
        <taxon>Oceanobacillus</taxon>
    </lineage>
</organism>
<dbReference type="PROSITE" id="PS52039">
    <property type="entry name" value="TOPO_IA_2"/>
    <property type="match status" value="1"/>
</dbReference>
<dbReference type="PANTHER" id="PTHR11390:SF21">
    <property type="entry name" value="DNA TOPOISOMERASE 3-ALPHA"/>
    <property type="match status" value="1"/>
</dbReference>
<evidence type="ECO:0000256" key="2">
    <source>
        <dbReference type="ARBA" id="ARBA00009446"/>
    </source>
</evidence>
<dbReference type="InterPro" id="IPR013825">
    <property type="entry name" value="Topo_IA_cen_sub2"/>
</dbReference>
<accession>A0ABW4HUF6</accession>
<evidence type="ECO:0000313" key="12">
    <source>
        <dbReference type="EMBL" id="MFD1608687.1"/>
    </source>
</evidence>
<dbReference type="InterPro" id="IPR003601">
    <property type="entry name" value="Topo_IA_2"/>
</dbReference>
<dbReference type="PANTHER" id="PTHR11390">
    <property type="entry name" value="PROKARYOTIC DNA TOPOISOMERASE"/>
    <property type="match status" value="1"/>
</dbReference>
<evidence type="ECO:0000256" key="9">
    <source>
        <dbReference type="ARBA" id="ARBA00032235"/>
    </source>
</evidence>
<evidence type="ECO:0000256" key="1">
    <source>
        <dbReference type="ARBA" id="ARBA00000213"/>
    </source>
</evidence>
<dbReference type="InterPro" id="IPR025589">
    <property type="entry name" value="Toprim_C_rpt"/>
</dbReference>
<comment type="catalytic activity">
    <reaction evidence="1">
        <text>ATP-independent breakage of single-stranded DNA, followed by passage and rejoining.</text>
        <dbReference type="EC" id="5.6.2.1"/>
    </reaction>
</comment>
<comment type="similarity">
    <text evidence="2">Belongs to the type IA topoisomerase family.</text>
</comment>
<evidence type="ECO:0000256" key="10">
    <source>
        <dbReference type="ARBA" id="ARBA00032877"/>
    </source>
</evidence>
<dbReference type="SMART" id="SM00437">
    <property type="entry name" value="TOP1Ac"/>
    <property type="match status" value="1"/>
</dbReference>
<dbReference type="InterPro" id="IPR000380">
    <property type="entry name" value="Topo_IA"/>
</dbReference>
<dbReference type="Pfam" id="PF01751">
    <property type="entry name" value="Toprim"/>
    <property type="match status" value="1"/>
</dbReference>
<evidence type="ECO:0000256" key="3">
    <source>
        <dbReference type="ARBA" id="ARBA00012891"/>
    </source>
</evidence>
<evidence type="ECO:0000313" key="13">
    <source>
        <dbReference type="Proteomes" id="UP001597221"/>
    </source>
</evidence>
<dbReference type="InterPro" id="IPR013826">
    <property type="entry name" value="Topo_IA_cen_sub3"/>
</dbReference>
<dbReference type="Gene3D" id="2.70.20.10">
    <property type="entry name" value="Topoisomerase I, domain 3"/>
    <property type="match status" value="1"/>
</dbReference>
<keyword evidence="6 12" id="KW-0413">Isomerase</keyword>
<evidence type="ECO:0000256" key="8">
    <source>
        <dbReference type="ARBA" id="ARBA00031985"/>
    </source>
</evidence>
<dbReference type="Gene3D" id="3.40.50.140">
    <property type="match status" value="1"/>
</dbReference>
<evidence type="ECO:0000256" key="7">
    <source>
        <dbReference type="ARBA" id="ARBA00030003"/>
    </source>
</evidence>
<feature type="domain" description="Topo IA-type catalytic" evidence="11">
    <location>
        <begin position="157"/>
        <end position="609"/>
    </location>
</feature>
<dbReference type="CDD" id="cd03362">
    <property type="entry name" value="TOPRIM_TopoIA_TopoIII"/>
    <property type="match status" value="1"/>
</dbReference>
<dbReference type="GO" id="GO:0016853">
    <property type="term" value="F:isomerase activity"/>
    <property type="evidence" value="ECO:0007669"/>
    <property type="project" value="UniProtKB-KW"/>
</dbReference>
<protein>
    <recommendedName>
        <fullName evidence="3">DNA topoisomerase</fullName>
        <ecNumber evidence="3">5.6.2.1</ecNumber>
    </recommendedName>
    <alternativeName>
        <fullName evidence="10">Omega-protein</fullName>
    </alternativeName>
    <alternativeName>
        <fullName evidence="9">Relaxing enzyme</fullName>
    </alternativeName>
    <alternativeName>
        <fullName evidence="7">Swivelase</fullName>
    </alternativeName>
    <alternativeName>
        <fullName evidence="8">Untwisting enzyme</fullName>
    </alternativeName>
</protein>
<dbReference type="RefSeq" id="WP_379598065.1">
    <property type="nucleotide sequence ID" value="NZ_JBHUDE010000126.1"/>
</dbReference>
<dbReference type="EC" id="5.6.2.1" evidence="3"/>
<dbReference type="SMART" id="SM00436">
    <property type="entry name" value="TOP1Bc"/>
    <property type="match status" value="1"/>
</dbReference>
<reference evidence="13" key="1">
    <citation type="journal article" date="2019" name="Int. J. Syst. Evol. Microbiol.">
        <title>The Global Catalogue of Microorganisms (GCM) 10K type strain sequencing project: providing services to taxonomists for standard genome sequencing and annotation.</title>
        <authorList>
            <consortium name="The Broad Institute Genomics Platform"/>
            <consortium name="The Broad Institute Genome Sequencing Center for Infectious Disease"/>
            <person name="Wu L."/>
            <person name="Ma J."/>
        </authorList>
    </citation>
    <scope>NUCLEOTIDE SEQUENCE [LARGE SCALE GENOMIC DNA]</scope>
    <source>
        <strain evidence="13">CGMCC 1.12376</strain>
    </source>
</reference>
<keyword evidence="4" id="KW-0799">Topoisomerase</keyword>
<dbReference type="SUPFAM" id="SSF56712">
    <property type="entry name" value="Prokaryotic type I DNA topoisomerase"/>
    <property type="match status" value="1"/>
</dbReference>
<dbReference type="Gene3D" id="1.10.460.10">
    <property type="entry name" value="Topoisomerase I, domain 2"/>
    <property type="match status" value="1"/>
</dbReference>
<dbReference type="EMBL" id="JBHUDE010000126">
    <property type="protein sequence ID" value="MFD1608687.1"/>
    <property type="molecule type" value="Genomic_DNA"/>
</dbReference>
<evidence type="ECO:0000256" key="5">
    <source>
        <dbReference type="ARBA" id="ARBA00023125"/>
    </source>
</evidence>
<sequence>MGKLLFICEKNSVAKMIADAYRATKRNGYYEITPCKTFPQGAYISYAAGHLLSIMSPGEMEEEWKDWTLESLPILPSQLSKKVERTKSKLFSTIASLAKKSDVIVNAGDADVEGTLLIHEIVLYLGIKKPLKRLWLTSLTPTAINKAVDNMEDYSKRSYMYWQGLARSEADWLYGMNFSRQFTLLLSNHPDLKGRTFPVKNKKASNVFSVGRVQTVVNYLIYKRELAIENFVSEPFWDIYADFLVEGKRYSGKWFIPEEEHIFHKEQADFLKNDIKEKRAVVLTKNSKEKLIPPPQFFNLTTLQKAVDKKIGLSPDRTLAELQEMYLAGYVSYPRTNIEYVGKGEAETFPTVLSNLASLEEYQALLPAPLKDISNDTRFVNPEKVLEHYGIILTEKKADLSVFNNNQKVIYDLIAKSMIAAHYPAVKVQEEEIVTLVNEQYTFKSKGKQIVEPGWYKVLPSNHEDDILPPLHEGQVGYVVQSDSKEGKTKPLSRWSEADVVVMMANAYKELPKHIRSDYSTDELALGTVATRAETVKTLKDRGYIEIKKNKVYITPKGRILAVSMENINLFTSPVSTGNMQKHLNEEIKDHATYHRFIQGIRKRVVHTINEVMKVHSEWDFSSIDLSSLIKEKVHEITSTEPIGVCLLCDRPVIDKGKLYACKDETKCDFKIWKTQFGRNIELEHAQSILEKRTTPLLEFFSKPKNKHYSAYIVWNEDKNELNLAFPERSKRPMNKR</sequence>
<evidence type="ECO:0000256" key="4">
    <source>
        <dbReference type="ARBA" id="ARBA00023029"/>
    </source>
</evidence>
<dbReference type="PRINTS" id="PR00417">
    <property type="entry name" value="PRTPISMRASEI"/>
</dbReference>
<dbReference type="Pfam" id="PF01131">
    <property type="entry name" value="Topoisom_bac"/>
    <property type="match status" value="1"/>
</dbReference>
<dbReference type="Proteomes" id="UP001597221">
    <property type="component" value="Unassembled WGS sequence"/>
</dbReference>
<evidence type="ECO:0000256" key="6">
    <source>
        <dbReference type="ARBA" id="ARBA00023235"/>
    </source>
</evidence>
<dbReference type="Pfam" id="PF13342">
    <property type="entry name" value="Toprim_Crpt"/>
    <property type="match status" value="1"/>
</dbReference>
<keyword evidence="5" id="KW-0238">DNA-binding</keyword>
<dbReference type="InterPro" id="IPR034144">
    <property type="entry name" value="TOPRIM_TopoIII"/>
</dbReference>